<dbReference type="PROSITE" id="PS51186">
    <property type="entry name" value="GNAT"/>
    <property type="match status" value="1"/>
</dbReference>
<organism evidence="3 4">
    <name type="scientific">Hesseltinella vesiculosa</name>
    <dbReference type="NCBI Taxonomy" id="101127"/>
    <lineage>
        <taxon>Eukaryota</taxon>
        <taxon>Fungi</taxon>
        <taxon>Fungi incertae sedis</taxon>
        <taxon>Mucoromycota</taxon>
        <taxon>Mucoromycotina</taxon>
        <taxon>Mucoromycetes</taxon>
        <taxon>Mucorales</taxon>
        <taxon>Cunninghamellaceae</taxon>
        <taxon>Hesseltinella</taxon>
    </lineage>
</organism>
<evidence type="ECO:0000313" key="4">
    <source>
        <dbReference type="Proteomes" id="UP000242146"/>
    </source>
</evidence>
<dbReference type="InterPro" id="IPR050769">
    <property type="entry name" value="NAT_camello-type"/>
</dbReference>
<dbReference type="Proteomes" id="UP000242146">
    <property type="component" value="Unassembled WGS sequence"/>
</dbReference>
<evidence type="ECO:0000313" key="3">
    <source>
        <dbReference type="EMBL" id="ORX54424.1"/>
    </source>
</evidence>
<dbReference type="SUPFAM" id="SSF55729">
    <property type="entry name" value="Acyl-CoA N-acyltransferases (Nat)"/>
    <property type="match status" value="1"/>
</dbReference>
<dbReference type="GO" id="GO:0008080">
    <property type="term" value="F:N-acetyltransferase activity"/>
    <property type="evidence" value="ECO:0007669"/>
    <property type="project" value="InterPro"/>
</dbReference>
<reference evidence="3 4" key="1">
    <citation type="submission" date="2016-07" db="EMBL/GenBank/DDBJ databases">
        <title>Pervasive Adenine N6-methylation of Active Genes in Fungi.</title>
        <authorList>
            <consortium name="DOE Joint Genome Institute"/>
            <person name="Mondo S.J."/>
            <person name="Dannebaum R.O."/>
            <person name="Kuo R.C."/>
            <person name="Labutti K."/>
            <person name="Haridas S."/>
            <person name="Kuo A."/>
            <person name="Salamov A."/>
            <person name="Ahrendt S.R."/>
            <person name="Lipzen A."/>
            <person name="Sullivan W."/>
            <person name="Andreopoulos W.B."/>
            <person name="Clum A."/>
            <person name="Lindquist E."/>
            <person name="Daum C."/>
            <person name="Ramamoorthy G.K."/>
            <person name="Gryganskyi A."/>
            <person name="Culley D."/>
            <person name="Magnuson J.K."/>
            <person name="James T.Y."/>
            <person name="O'Malley M.A."/>
            <person name="Stajich J.E."/>
            <person name="Spatafora J.W."/>
            <person name="Visel A."/>
            <person name="Grigoriev I.V."/>
        </authorList>
    </citation>
    <scope>NUCLEOTIDE SEQUENCE [LARGE SCALE GENOMIC DNA]</scope>
    <source>
        <strain evidence="3 4">NRRL 3301</strain>
    </source>
</reference>
<feature type="domain" description="N-acetyltransferase" evidence="2">
    <location>
        <begin position="7"/>
        <end position="171"/>
    </location>
</feature>
<dbReference type="InterPro" id="IPR000182">
    <property type="entry name" value="GNAT_dom"/>
</dbReference>
<proteinExistence type="predicted"/>
<sequence>MVQDTSIVVRRASKEDMAIANEIQSVVNLAYRSEGGWTTESHLVGGERSTLEAIQEAIVDQTNLLYLAVDTLEQNKVVGTVQLQVSADHPGEAEIGLLSVLPTCQSRGVGSKLVRHAMDQMPLLGFKKAVMHVLNVREDILGWYEKKLGFERTGETEEFVWPDMLKDKSIHFLVLKRDV</sequence>
<dbReference type="CDD" id="cd04301">
    <property type="entry name" value="NAT_SF"/>
    <property type="match status" value="1"/>
</dbReference>
<dbReference type="Gene3D" id="3.40.630.30">
    <property type="match status" value="1"/>
</dbReference>
<gene>
    <name evidence="3" type="ORF">DM01DRAFT_1335574</name>
</gene>
<keyword evidence="3" id="KW-0012">Acyltransferase</keyword>
<keyword evidence="4" id="KW-1185">Reference proteome</keyword>
<dbReference type="EMBL" id="MCGT01000013">
    <property type="protein sequence ID" value="ORX54424.1"/>
    <property type="molecule type" value="Genomic_DNA"/>
</dbReference>
<comment type="caution">
    <text evidence="3">The sequence shown here is derived from an EMBL/GenBank/DDBJ whole genome shotgun (WGS) entry which is preliminary data.</text>
</comment>
<dbReference type="OrthoDB" id="5689at2759"/>
<evidence type="ECO:0000259" key="2">
    <source>
        <dbReference type="PROSITE" id="PS51186"/>
    </source>
</evidence>
<protein>
    <submittedName>
        <fullName evidence="3">Acyl-CoA N-acyltransferase</fullName>
    </submittedName>
</protein>
<dbReference type="PANTHER" id="PTHR13947">
    <property type="entry name" value="GNAT FAMILY N-ACETYLTRANSFERASE"/>
    <property type="match status" value="1"/>
</dbReference>
<name>A0A1X2GI32_9FUNG</name>
<keyword evidence="1 3" id="KW-0808">Transferase</keyword>
<dbReference type="InterPro" id="IPR016181">
    <property type="entry name" value="Acyl_CoA_acyltransferase"/>
</dbReference>
<dbReference type="Pfam" id="PF00583">
    <property type="entry name" value="Acetyltransf_1"/>
    <property type="match status" value="1"/>
</dbReference>
<dbReference type="AlphaFoldDB" id="A0A1X2GI32"/>
<dbReference type="PANTHER" id="PTHR13947:SF37">
    <property type="entry name" value="LD18367P"/>
    <property type="match status" value="1"/>
</dbReference>
<dbReference type="STRING" id="101127.A0A1X2GI32"/>
<accession>A0A1X2GI32</accession>
<evidence type="ECO:0000256" key="1">
    <source>
        <dbReference type="ARBA" id="ARBA00022679"/>
    </source>
</evidence>